<organism evidence="2 3">
    <name type="scientific">[Clostridium] innocuum 2959</name>
    <dbReference type="NCBI Taxonomy" id="999413"/>
    <lineage>
        <taxon>Bacteria</taxon>
        <taxon>Bacillati</taxon>
        <taxon>Bacillota</taxon>
        <taxon>Clostridia</taxon>
        <taxon>Eubacteriales</taxon>
        <taxon>Clostridiaceae</taxon>
        <taxon>Clostridium</taxon>
    </lineage>
</organism>
<dbReference type="eggNOG" id="COG0434">
    <property type="taxonomic scope" value="Bacteria"/>
</dbReference>
<dbReference type="PATRIC" id="fig|999413.4.peg.895"/>
<dbReference type="HOGENOM" id="CLU_075239_0_0_9"/>
<dbReference type="AlphaFoldDB" id="N9WLI0"/>
<name>N9WLI0_CLOIN</name>
<dbReference type="NCBIfam" id="TIGR00259">
    <property type="entry name" value="thylakoid_BtpA"/>
    <property type="match status" value="1"/>
</dbReference>
<dbReference type="Proteomes" id="UP000013051">
    <property type="component" value="Unassembled WGS sequence"/>
</dbReference>
<dbReference type="InterPro" id="IPR005137">
    <property type="entry name" value="BtpA"/>
</dbReference>
<dbReference type="Pfam" id="PF03437">
    <property type="entry name" value="BtpA"/>
    <property type="match status" value="1"/>
</dbReference>
<accession>N9WLI0</accession>
<dbReference type="EMBL" id="AGYV01000001">
    <property type="protein sequence ID" value="ENY88407.1"/>
    <property type="molecule type" value="Genomic_DNA"/>
</dbReference>
<evidence type="ECO:0000313" key="2">
    <source>
        <dbReference type="EMBL" id="ENY88407.1"/>
    </source>
</evidence>
<comment type="caution">
    <text evidence="2">The sequence shown here is derived from an EMBL/GenBank/DDBJ whole genome shotgun (WGS) entry which is preliminary data.</text>
</comment>
<dbReference type="RefSeq" id="WP_002606557.1">
    <property type="nucleotide sequence ID" value="NZ_KB850943.1"/>
</dbReference>
<reference evidence="2 3" key="1">
    <citation type="submission" date="2013-01" db="EMBL/GenBank/DDBJ databases">
        <title>The Genome Sequence of Clostridium innocuum 2959.</title>
        <authorList>
            <consortium name="The Broad Institute Genome Sequencing Platform"/>
            <person name="Earl A."/>
            <person name="Ward D."/>
            <person name="Feldgarden M."/>
            <person name="Gevers D."/>
            <person name="Courvalin P."/>
            <person name="Lambert T."/>
            <person name="Walker B."/>
            <person name="Young S.K."/>
            <person name="Zeng Q."/>
            <person name="Gargeya S."/>
            <person name="Fitzgerald M."/>
            <person name="Haas B."/>
            <person name="Abouelleil A."/>
            <person name="Alvarado L."/>
            <person name="Arachchi H.M."/>
            <person name="Berlin A.M."/>
            <person name="Chapman S.B."/>
            <person name="Dewar J."/>
            <person name="Goldberg J."/>
            <person name="Griggs A."/>
            <person name="Gujja S."/>
            <person name="Hansen M."/>
            <person name="Howarth C."/>
            <person name="Imamovic A."/>
            <person name="Larimer J."/>
            <person name="McCowan C."/>
            <person name="Murphy C."/>
            <person name="Neiman D."/>
            <person name="Pearson M."/>
            <person name="Priest M."/>
            <person name="Roberts A."/>
            <person name="Saif S."/>
            <person name="Shea T."/>
            <person name="Sisk P."/>
            <person name="Sykes S."/>
            <person name="Wortman J."/>
            <person name="Nusbaum C."/>
            <person name="Birren B."/>
        </authorList>
    </citation>
    <scope>NUCLEOTIDE SEQUENCE [LARGE SCALE GENOMIC DNA]</scope>
    <source>
        <strain evidence="2 3">2959</strain>
    </source>
</reference>
<protein>
    <submittedName>
        <fullName evidence="2">BtpA family membrane complex biogenesis protein</fullName>
    </submittedName>
</protein>
<evidence type="ECO:0000313" key="3">
    <source>
        <dbReference type="Proteomes" id="UP000013051"/>
    </source>
</evidence>
<dbReference type="PIRSF" id="PIRSF005956">
    <property type="entry name" value="BtpA"/>
    <property type="match status" value="1"/>
</dbReference>
<proteinExistence type="inferred from homology"/>
<dbReference type="SUPFAM" id="SSF51366">
    <property type="entry name" value="Ribulose-phoshate binding barrel"/>
    <property type="match status" value="1"/>
</dbReference>
<dbReference type="PANTHER" id="PTHR21381:SF3">
    <property type="entry name" value="SGC REGION PROTEIN SGCQ-RELATED"/>
    <property type="match status" value="1"/>
</dbReference>
<sequence>MNWINTMFQKKKAVIGLVHFKALPGDPKYDEEGGMEKVLEAARKDVVALQNGGIDGLLFTNEFSLPYPNGASFEMVASMAYIIGALKEIITVPYGVHLIGDAKATLCIAAAVNAKFTRGTYHGVYATSGGLLDTDGGAIHRLRHQLRIDDFKLVYYVNVESSADIGGRDPIEALRPVYKLDKPDALAVTGAVAGCQADLSLMQQVRDNFPQAVIFASTGVTLESVDKVFELADGAFVGTYFKKDGIFENPIDEDRVKNFMDHVHEITSKL</sequence>
<dbReference type="PANTHER" id="PTHR21381">
    <property type="entry name" value="ZGC:162297"/>
    <property type="match status" value="1"/>
</dbReference>
<evidence type="ECO:0000256" key="1">
    <source>
        <dbReference type="ARBA" id="ARBA00006007"/>
    </source>
</evidence>
<gene>
    <name evidence="2" type="ORF">HMPREF1094_00858</name>
</gene>
<comment type="similarity">
    <text evidence="1">Belongs to the BtpA family.</text>
</comment>
<dbReference type="InterPro" id="IPR011060">
    <property type="entry name" value="RibuloseP-bd_barrel"/>
</dbReference>
<keyword evidence="3" id="KW-1185">Reference proteome</keyword>